<dbReference type="AlphaFoldDB" id="A0A381QVQ2"/>
<dbReference type="PANTHER" id="PTHR41299">
    <property type="entry name" value="THIAMINE PYROPHOSPHOKINASE"/>
    <property type="match status" value="1"/>
</dbReference>
<dbReference type="InterPro" id="IPR006282">
    <property type="entry name" value="Thi_PPkinase"/>
</dbReference>
<dbReference type="InterPro" id="IPR007373">
    <property type="entry name" value="Thiamin_PyroPKinase_B1-bd"/>
</dbReference>
<accession>A0A381QVQ2</accession>
<name>A0A381QVQ2_9ZZZZ</name>
<evidence type="ECO:0000256" key="4">
    <source>
        <dbReference type="ARBA" id="ARBA00022840"/>
    </source>
</evidence>
<dbReference type="NCBIfam" id="TIGR01378">
    <property type="entry name" value="thi_PPkinase"/>
    <property type="match status" value="1"/>
</dbReference>
<dbReference type="GO" id="GO:0009229">
    <property type="term" value="P:thiamine diphosphate biosynthetic process"/>
    <property type="evidence" value="ECO:0007669"/>
    <property type="project" value="InterPro"/>
</dbReference>
<gene>
    <name evidence="6" type="ORF">METZ01_LOCUS36329</name>
</gene>
<feature type="domain" description="Thiamin pyrophosphokinase thiamin-binding" evidence="5">
    <location>
        <begin position="116"/>
        <end position="175"/>
    </location>
</feature>
<sequence>VIAADEGIDNARSLGIQVDLLVGDLDSASPAARSTARAVERHPIDKDETDLELALSAALAAGMGSVTVVGTIGGRVDHAIGNMLVVAADRWADLRIDLRIDGARAWVVRDRVEVRGTVENLVSLLAVGGQATGVTTTGLAWALTDGVLEPGVGLGLSNRMAASTATVAVGSGVVIALMPDATGR</sequence>
<dbReference type="Gene3D" id="3.40.50.10240">
    <property type="entry name" value="Thiamin pyrophosphokinase, catalytic domain"/>
    <property type="match status" value="1"/>
</dbReference>
<dbReference type="InterPro" id="IPR053149">
    <property type="entry name" value="TPK"/>
</dbReference>
<dbReference type="GO" id="GO:0005524">
    <property type="term" value="F:ATP binding"/>
    <property type="evidence" value="ECO:0007669"/>
    <property type="project" value="UniProtKB-KW"/>
</dbReference>
<keyword evidence="3" id="KW-0418">Kinase</keyword>
<dbReference type="SUPFAM" id="SSF63862">
    <property type="entry name" value="Thiamin pyrophosphokinase, substrate-binding domain"/>
    <property type="match status" value="1"/>
</dbReference>
<evidence type="ECO:0000256" key="2">
    <source>
        <dbReference type="ARBA" id="ARBA00022741"/>
    </source>
</evidence>
<dbReference type="GO" id="GO:0016301">
    <property type="term" value="F:kinase activity"/>
    <property type="evidence" value="ECO:0007669"/>
    <property type="project" value="UniProtKB-KW"/>
</dbReference>
<dbReference type="CDD" id="cd07995">
    <property type="entry name" value="TPK"/>
    <property type="match status" value="1"/>
</dbReference>
<evidence type="ECO:0000256" key="3">
    <source>
        <dbReference type="ARBA" id="ARBA00022777"/>
    </source>
</evidence>
<protein>
    <recommendedName>
        <fullName evidence="5">Thiamin pyrophosphokinase thiamin-binding domain-containing protein</fullName>
    </recommendedName>
</protein>
<keyword evidence="2" id="KW-0547">Nucleotide-binding</keyword>
<dbReference type="GO" id="GO:0004788">
    <property type="term" value="F:thiamine diphosphokinase activity"/>
    <property type="evidence" value="ECO:0007669"/>
    <property type="project" value="InterPro"/>
</dbReference>
<dbReference type="InterPro" id="IPR036371">
    <property type="entry name" value="TPK_B1-bd_sf"/>
</dbReference>
<dbReference type="Pfam" id="PF04265">
    <property type="entry name" value="TPK_B1_binding"/>
    <property type="match status" value="1"/>
</dbReference>
<dbReference type="SMART" id="SM00983">
    <property type="entry name" value="TPK_B1_binding"/>
    <property type="match status" value="1"/>
</dbReference>
<organism evidence="6">
    <name type="scientific">marine metagenome</name>
    <dbReference type="NCBI Taxonomy" id="408172"/>
    <lineage>
        <taxon>unclassified sequences</taxon>
        <taxon>metagenomes</taxon>
        <taxon>ecological metagenomes</taxon>
    </lineage>
</organism>
<reference evidence="6" key="1">
    <citation type="submission" date="2018-05" db="EMBL/GenBank/DDBJ databases">
        <authorList>
            <person name="Lanie J.A."/>
            <person name="Ng W.-L."/>
            <person name="Kazmierczak K.M."/>
            <person name="Andrzejewski T.M."/>
            <person name="Davidsen T.M."/>
            <person name="Wayne K.J."/>
            <person name="Tettelin H."/>
            <person name="Glass J.I."/>
            <person name="Rusch D."/>
            <person name="Podicherti R."/>
            <person name="Tsui H.-C.T."/>
            <person name="Winkler M.E."/>
        </authorList>
    </citation>
    <scope>NUCLEOTIDE SEQUENCE</scope>
</reference>
<evidence type="ECO:0000259" key="5">
    <source>
        <dbReference type="SMART" id="SM00983"/>
    </source>
</evidence>
<dbReference type="GO" id="GO:0006772">
    <property type="term" value="P:thiamine metabolic process"/>
    <property type="evidence" value="ECO:0007669"/>
    <property type="project" value="InterPro"/>
</dbReference>
<dbReference type="InterPro" id="IPR036759">
    <property type="entry name" value="TPK_catalytic_sf"/>
</dbReference>
<dbReference type="Pfam" id="PF04263">
    <property type="entry name" value="TPK_catalytic"/>
    <property type="match status" value="1"/>
</dbReference>
<keyword evidence="1" id="KW-0808">Transferase</keyword>
<evidence type="ECO:0000313" key="6">
    <source>
        <dbReference type="EMBL" id="SUZ83475.1"/>
    </source>
</evidence>
<evidence type="ECO:0000256" key="1">
    <source>
        <dbReference type="ARBA" id="ARBA00022679"/>
    </source>
</evidence>
<dbReference type="SUPFAM" id="SSF63999">
    <property type="entry name" value="Thiamin pyrophosphokinase, catalytic domain"/>
    <property type="match status" value="1"/>
</dbReference>
<dbReference type="EMBL" id="UINC01001552">
    <property type="protein sequence ID" value="SUZ83475.1"/>
    <property type="molecule type" value="Genomic_DNA"/>
</dbReference>
<dbReference type="PANTHER" id="PTHR41299:SF1">
    <property type="entry name" value="THIAMINE PYROPHOSPHOKINASE"/>
    <property type="match status" value="1"/>
</dbReference>
<proteinExistence type="predicted"/>
<dbReference type="GO" id="GO:0030975">
    <property type="term" value="F:thiamine binding"/>
    <property type="evidence" value="ECO:0007669"/>
    <property type="project" value="InterPro"/>
</dbReference>
<feature type="non-terminal residue" evidence="6">
    <location>
        <position position="1"/>
    </location>
</feature>
<dbReference type="InterPro" id="IPR007371">
    <property type="entry name" value="TPK_catalytic"/>
</dbReference>
<keyword evidence="4" id="KW-0067">ATP-binding</keyword>